<proteinExistence type="predicted"/>
<organism evidence="1 2">
    <name type="scientific">Pectobacterium parmentieri</name>
    <dbReference type="NCBI Taxonomy" id="1905730"/>
    <lineage>
        <taxon>Bacteria</taxon>
        <taxon>Pseudomonadati</taxon>
        <taxon>Pseudomonadota</taxon>
        <taxon>Gammaproteobacteria</taxon>
        <taxon>Enterobacterales</taxon>
        <taxon>Pectobacteriaceae</taxon>
        <taxon>Pectobacterium</taxon>
    </lineage>
</organism>
<dbReference type="AlphaFoldDB" id="A0A0H3I4W8"/>
<dbReference type="Proteomes" id="UP000008044">
    <property type="component" value="Chromosome"/>
</dbReference>
<dbReference type="GeneID" id="45849909"/>
<dbReference type="PATRIC" id="fig|1166016.3.peg.1664"/>
<dbReference type="KEGG" id="ppar:A8F97_10575"/>
<accession>A0A0H3I4W8</accession>
<evidence type="ECO:0000313" key="1">
    <source>
        <dbReference type="EMBL" id="AFI89743.1"/>
    </source>
</evidence>
<dbReference type="RefSeq" id="WP_014699401.1">
    <property type="nucleotide sequence ID" value="NC_017845.1"/>
</dbReference>
<sequence length="101" mass="11385">MATQQQKDDLINIILKLKKLCDSKIDGENGSVYAYISIKLTSFVMTMDSYDFSIFSDQVIIELMFWANQSINALKTPTEEDDLAVLNTTVGKLADQFPVIK</sequence>
<evidence type="ECO:0000313" key="2">
    <source>
        <dbReference type="Proteomes" id="UP000008044"/>
    </source>
</evidence>
<name>A0A0H3I4W8_PECPM</name>
<protein>
    <submittedName>
        <fullName evidence="1">Uncharacterized protein</fullName>
    </submittedName>
</protein>
<dbReference type="STRING" id="1905730.W5S_1651"/>
<dbReference type="EMBL" id="CP003415">
    <property type="protein sequence ID" value="AFI89743.1"/>
    <property type="molecule type" value="Genomic_DNA"/>
</dbReference>
<dbReference type="HOGENOM" id="CLU_2332077_0_0_6"/>
<reference evidence="1 2" key="1">
    <citation type="journal article" date="2012" name="J. Bacteriol.">
        <title>Genome sequence of Pectobacterium sp. strain SCC3193.</title>
        <authorList>
            <person name="Koskinen J.P."/>
            <person name="Laine P."/>
            <person name="Niemi O."/>
            <person name="Nykyri J."/>
            <person name="Harjunpaa H."/>
            <person name="Auvinen P."/>
            <person name="Paulin L."/>
            <person name="Pirhonen M."/>
            <person name="Palva T."/>
            <person name="Holm L."/>
        </authorList>
    </citation>
    <scope>NUCLEOTIDE SEQUENCE [LARGE SCALE GENOMIC DNA]</scope>
    <source>
        <strain evidence="1 2">SCC3193</strain>
    </source>
</reference>
<dbReference type="KEGG" id="pec:W5S_1651"/>
<gene>
    <name evidence="1" type="ordered locus">W5S_1651</name>
</gene>